<dbReference type="InterPro" id="IPR000715">
    <property type="entry name" value="Glycosyl_transferase_4"/>
</dbReference>
<dbReference type="Gene3D" id="3.40.50.720">
    <property type="entry name" value="NAD(P)-binding Rossmann-like Domain"/>
    <property type="match status" value="1"/>
</dbReference>
<evidence type="ECO:0000256" key="7">
    <source>
        <dbReference type="PIRSR" id="PIRSR600715-1"/>
    </source>
</evidence>
<evidence type="ECO:0000256" key="3">
    <source>
        <dbReference type="ARBA" id="ARBA00022679"/>
    </source>
</evidence>
<evidence type="ECO:0000313" key="10">
    <source>
        <dbReference type="Proteomes" id="UP000298602"/>
    </source>
</evidence>
<reference evidence="9 10" key="1">
    <citation type="submission" date="2019-05" db="EMBL/GenBank/DDBJ databases">
        <title>The Complete Genome Sequence of the n-alkane-degrading Desulfoglaeba alkanexedens ALDC reveals multiple alkylsuccinate synthase gene clusters.</title>
        <authorList>
            <person name="Callaghan A.V."/>
            <person name="Davidova I.A."/>
            <person name="Duncan K.E."/>
            <person name="Morris B."/>
            <person name="McInerney M.J."/>
        </authorList>
    </citation>
    <scope>NUCLEOTIDE SEQUENCE [LARGE SCALE GENOMIC DNA]</scope>
    <source>
        <strain evidence="9 10">ALDC</strain>
    </source>
</reference>
<dbReference type="RefSeq" id="WP_137423338.1">
    <property type="nucleotide sequence ID" value="NZ_CP040098.1"/>
</dbReference>
<keyword evidence="3 9" id="KW-0808">Transferase</keyword>
<feature type="transmembrane region" description="Helical" evidence="8">
    <location>
        <begin position="318"/>
        <end position="338"/>
    </location>
</feature>
<dbReference type="PANTHER" id="PTHR22926">
    <property type="entry name" value="PHOSPHO-N-ACETYLMURAMOYL-PENTAPEPTIDE-TRANSFERASE"/>
    <property type="match status" value="1"/>
</dbReference>
<organism evidence="9 10">
    <name type="scientific">Desulfoglaeba alkanexedens ALDC</name>
    <dbReference type="NCBI Taxonomy" id="980445"/>
    <lineage>
        <taxon>Bacteria</taxon>
        <taxon>Pseudomonadati</taxon>
        <taxon>Thermodesulfobacteriota</taxon>
        <taxon>Syntrophobacteria</taxon>
        <taxon>Syntrophobacterales</taxon>
        <taxon>Syntrophobacteraceae</taxon>
        <taxon>Desulfoglaeba</taxon>
    </lineage>
</organism>
<dbReference type="SUPFAM" id="SSF53335">
    <property type="entry name" value="S-adenosyl-L-methionine-dependent methyltransferases"/>
    <property type="match status" value="1"/>
</dbReference>
<sequence>MSPPLVAGTAFMLALVVSAVLTPAVRRWAVKTGRMARPREDRWHARPTALFGGVAIWAAFLVAAGLAVGLRLEAGLGEHYGPLLLGASLMFAVGLADDLRDLSPQAKLVCQVVIAALLVFFGFKINWFTSYTLNTFLTVFWIVGITNAFNLLDNMDGLAAGIAVISAVFLAFIGVAAGGWGAVNGHFLILAAFTGAVLGFLVYNFQPASIFMGDCGSLFIGVVLAALTTRHELFQSRHLLAVLFVPVLVLCLPILDMGFVSVMRTLFGRSIAQGGRDHSSHRLVAIGLPERKAVLTLYLFSVLGGAVAAVGALYPVTFFAAGLGLFALFAVFFWLHLAQVRVYPQESRTIVERHPALTSFWVAFTYKKRVLEVLLDVGLVSFGYWLSYFLRFEGRDYVLAFPLFLKTLPVVLVASLSAYLVFGIYRGVWRYTSVADLLTYLKAVTSAVVLGIIAIVFLYRFQDFSRTVFVIFWGVSLFFLGGSRLSFRILSESLRRNAVANGRRVLIYGAGDKGELALREILNNPLLGMTPVGFIDDDERKHRKRIQGYKVFGGRDRLCDIATRYAVNELVVATDKLRPENLKAAGAVCRDLGLALKSLELSIR</sequence>
<evidence type="ECO:0000256" key="6">
    <source>
        <dbReference type="ARBA" id="ARBA00023136"/>
    </source>
</evidence>
<evidence type="ECO:0000256" key="1">
    <source>
        <dbReference type="ARBA" id="ARBA00004651"/>
    </source>
</evidence>
<feature type="transmembrane region" description="Helical" evidence="8">
    <location>
        <begin position="159"/>
        <end position="180"/>
    </location>
</feature>
<feature type="transmembrane region" description="Helical" evidence="8">
    <location>
        <begin position="210"/>
        <end position="227"/>
    </location>
</feature>
<evidence type="ECO:0000313" key="9">
    <source>
        <dbReference type="EMBL" id="QCQ21369.1"/>
    </source>
</evidence>
<dbReference type="GO" id="GO:0016780">
    <property type="term" value="F:phosphotransferase activity, for other substituted phosphate groups"/>
    <property type="evidence" value="ECO:0007669"/>
    <property type="project" value="InterPro"/>
</dbReference>
<dbReference type="GO" id="GO:0044038">
    <property type="term" value="P:cell wall macromolecule biosynthetic process"/>
    <property type="evidence" value="ECO:0007669"/>
    <property type="project" value="TreeGrafter"/>
</dbReference>
<dbReference type="GO" id="GO:0046872">
    <property type="term" value="F:metal ion binding"/>
    <property type="evidence" value="ECO:0007669"/>
    <property type="project" value="UniProtKB-KW"/>
</dbReference>
<protein>
    <submittedName>
        <fullName evidence="9">Glycosyl transferase</fullName>
    </submittedName>
</protein>
<proteinExistence type="predicted"/>
<dbReference type="Pfam" id="PF00953">
    <property type="entry name" value="Glycos_transf_4"/>
    <property type="match status" value="1"/>
</dbReference>
<dbReference type="Proteomes" id="UP000298602">
    <property type="component" value="Chromosome"/>
</dbReference>
<keyword evidence="10" id="KW-1185">Reference proteome</keyword>
<feature type="transmembrane region" description="Helical" evidence="8">
    <location>
        <begin position="80"/>
        <end position="96"/>
    </location>
</feature>
<feature type="transmembrane region" description="Helical" evidence="8">
    <location>
        <begin position="239"/>
        <end position="260"/>
    </location>
</feature>
<feature type="transmembrane region" description="Helical" evidence="8">
    <location>
        <begin position="49"/>
        <end position="68"/>
    </location>
</feature>
<evidence type="ECO:0000256" key="4">
    <source>
        <dbReference type="ARBA" id="ARBA00022692"/>
    </source>
</evidence>
<evidence type="ECO:0000256" key="5">
    <source>
        <dbReference type="ARBA" id="ARBA00022989"/>
    </source>
</evidence>
<feature type="transmembrane region" description="Helical" evidence="8">
    <location>
        <begin position="373"/>
        <end position="391"/>
    </location>
</feature>
<name>A0A4P8L0U4_9BACT</name>
<evidence type="ECO:0000256" key="8">
    <source>
        <dbReference type="SAM" id="Phobius"/>
    </source>
</evidence>
<keyword evidence="5 8" id="KW-1133">Transmembrane helix</keyword>
<feature type="transmembrane region" description="Helical" evidence="8">
    <location>
        <begin position="6"/>
        <end position="29"/>
    </location>
</feature>
<gene>
    <name evidence="9" type="ORF">FDQ92_03745</name>
</gene>
<keyword evidence="7" id="KW-0460">Magnesium</keyword>
<dbReference type="GO" id="GO:0005886">
    <property type="term" value="C:plasma membrane"/>
    <property type="evidence" value="ECO:0007669"/>
    <property type="project" value="UniProtKB-SubCell"/>
</dbReference>
<feature type="transmembrane region" description="Helical" evidence="8">
    <location>
        <begin position="293"/>
        <end position="312"/>
    </location>
</feature>
<dbReference type="GO" id="GO:0071555">
    <property type="term" value="P:cell wall organization"/>
    <property type="evidence" value="ECO:0007669"/>
    <property type="project" value="TreeGrafter"/>
</dbReference>
<comment type="cofactor">
    <cofactor evidence="7">
        <name>Mg(2+)</name>
        <dbReference type="ChEBI" id="CHEBI:18420"/>
    </cofactor>
</comment>
<feature type="binding site" evidence="7">
    <location>
        <position position="214"/>
    </location>
    <ligand>
        <name>Mg(2+)</name>
        <dbReference type="ChEBI" id="CHEBI:18420"/>
    </ligand>
</feature>
<keyword evidence="6 8" id="KW-0472">Membrane</keyword>
<dbReference type="AlphaFoldDB" id="A0A4P8L0U4"/>
<keyword evidence="7" id="KW-0479">Metal-binding</keyword>
<keyword evidence="4 8" id="KW-0812">Transmembrane</keyword>
<dbReference type="GO" id="GO:0009103">
    <property type="term" value="P:lipopolysaccharide biosynthetic process"/>
    <property type="evidence" value="ECO:0007669"/>
    <property type="project" value="TreeGrafter"/>
</dbReference>
<reference evidence="9 10" key="2">
    <citation type="submission" date="2019-05" db="EMBL/GenBank/DDBJ databases">
        <authorList>
            <person name="Suflita J.M."/>
            <person name="Marks C.R."/>
        </authorList>
    </citation>
    <scope>NUCLEOTIDE SEQUENCE [LARGE SCALE GENOMIC DNA]</scope>
    <source>
        <strain evidence="9 10">ALDC</strain>
    </source>
</reference>
<dbReference type="KEGG" id="dax:FDQ92_03745"/>
<dbReference type="CDD" id="cd06853">
    <property type="entry name" value="GT_WecA_like"/>
    <property type="match status" value="1"/>
</dbReference>
<feature type="transmembrane region" description="Helical" evidence="8">
    <location>
        <begin position="437"/>
        <end position="461"/>
    </location>
</feature>
<feature type="transmembrane region" description="Helical" evidence="8">
    <location>
        <begin position="467"/>
        <end position="487"/>
    </location>
</feature>
<dbReference type="EMBL" id="CP040098">
    <property type="protein sequence ID" value="QCQ21369.1"/>
    <property type="molecule type" value="Genomic_DNA"/>
</dbReference>
<feature type="transmembrane region" description="Helical" evidence="8">
    <location>
        <begin position="403"/>
        <end position="425"/>
    </location>
</feature>
<feature type="transmembrane region" description="Helical" evidence="8">
    <location>
        <begin position="133"/>
        <end position="152"/>
    </location>
</feature>
<feature type="binding site" evidence="7">
    <location>
        <position position="150"/>
    </location>
    <ligand>
        <name>Mg(2+)</name>
        <dbReference type="ChEBI" id="CHEBI:18420"/>
    </ligand>
</feature>
<dbReference type="OrthoDB" id="9783652at2"/>
<comment type="subcellular location">
    <subcellularLocation>
        <location evidence="1">Cell membrane</location>
        <topology evidence="1">Multi-pass membrane protein</topology>
    </subcellularLocation>
</comment>
<accession>A0A4P8L0U4</accession>
<keyword evidence="2" id="KW-1003">Cell membrane</keyword>
<dbReference type="InterPro" id="IPR029063">
    <property type="entry name" value="SAM-dependent_MTases_sf"/>
</dbReference>
<dbReference type="PANTHER" id="PTHR22926:SF3">
    <property type="entry name" value="UNDECAPRENYL-PHOSPHATE ALPHA-N-ACETYLGLUCOSAMINYL 1-PHOSPHATE TRANSFERASE"/>
    <property type="match status" value="1"/>
</dbReference>
<dbReference type="Pfam" id="PF13727">
    <property type="entry name" value="CoA_binding_3"/>
    <property type="match status" value="1"/>
</dbReference>
<feature type="transmembrane region" description="Helical" evidence="8">
    <location>
        <begin position="186"/>
        <end position="203"/>
    </location>
</feature>
<feature type="transmembrane region" description="Helical" evidence="8">
    <location>
        <begin position="108"/>
        <end position="127"/>
    </location>
</feature>
<evidence type="ECO:0000256" key="2">
    <source>
        <dbReference type="ARBA" id="ARBA00022475"/>
    </source>
</evidence>